<feature type="transmembrane region" description="Helical" evidence="1">
    <location>
        <begin position="235"/>
        <end position="254"/>
    </location>
</feature>
<organism evidence="2 3">
    <name type="scientific">Nocardia higoensis</name>
    <dbReference type="NCBI Taxonomy" id="228599"/>
    <lineage>
        <taxon>Bacteria</taxon>
        <taxon>Bacillati</taxon>
        <taxon>Actinomycetota</taxon>
        <taxon>Actinomycetes</taxon>
        <taxon>Mycobacteriales</taxon>
        <taxon>Nocardiaceae</taxon>
        <taxon>Nocardia</taxon>
    </lineage>
</organism>
<feature type="transmembrane region" description="Helical" evidence="1">
    <location>
        <begin position="111"/>
        <end position="136"/>
    </location>
</feature>
<protein>
    <submittedName>
        <fullName evidence="2">ABC transporter permease</fullName>
    </submittedName>
</protein>
<feature type="transmembrane region" description="Helical" evidence="1">
    <location>
        <begin position="179"/>
        <end position="197"/>
    </location>
</feature>
<feature type="transmembrane region" description="Helical" evidence="1">
    <location>
        <begin position="62"/>
        <end position="83"/>
    </location>
</feature>
<sequence length="259" mass="26347">MTTLLERLTRPVTAEVRKVTTLRWCVLLAALLPAVALVASSVTAGMAGPVDPRAQPVTGPATIGLLLAILATVLGAGAFGAAMTGGEFRYGSMPLTVVFTPDRDRLVAAKLLVIAVAALAVALVTELVALACLFLFGRGAFDVDGRLWATLGAGLFATVCWALIGAGLGLILRTSTGAIATLIGWLLIGEPLVWLVAKGIGLGGLATLLPGSATVGTVAVGSFEDAGIFAPTPAALVVLALWAIASAGAGWWLLRERDL</sequence>
<name>A0ABS0D9V1_9NOCA</name>
<gene>
    <name evidence="2" type="ORF">IU449_11920</name>
</gene>
<evidence type="ECO:0000313" key="2">
    <source>
        <dbReference type="EMBL" id="MBF6355240.1"/>
    </source>
</evidence>
<comment type="caution">
    <text evidence="2">The sequence shown here is derived from an EMBL/GenBank/DDBJ whole genome shotgun (WGS) entry which is preliminary data.</text>
</comment>
<evidence type="ECO:0000313" key="3">
    <source>
        <dbReference type="Proteomes" id="UP000707731"/>
    </source>
</evidence>
<accession>A0ABS0D9V1</accession>
<feature type="transmembrane region" description="Helical" evidence="1">
    <location>
        <begin position="21"/>
        <end position="42"/>
    </location>
</feature>
<dbReference type="EMBL" id="JADLQN010000001">
    <property type="protein sequence ID" value="MBF6355240.1"/>
    <property type="molecule type" value="Genomic_DNA"/>
</dbReference>
<feature type="transmembrane region" description="Helical" evidence="1">
    <location>
        <begin position="148"/>
        <end position="172"/>
    </location>
</feature>
<keyword evidence="3" id="KW-1185">Reference proteome</keyword>
<keyword evidence="1" id="KW-1133">Transmembrane helix</keyword>
<reference evidence="2 3" key="1">
    <citation type="submission" date="2020-10" db="EMBL/GenBank/DDBJ databases">
        <title>Identification of Nocardia species via Next-generation sequencing and recognition of intraspecies genetic diversity.</title>
        <authorList>
            <person name="Li P."/>
            <person name="Li P."/>
            <person name="Lu B."/>
        </authorList>
    </citation>
    <scope>NUCLEOTIDE SEQUENCE [LARGE SCALE GENOMIC DNA]</scope>
    <source>
        <strain evidence="2 3">BJ06-0143</strain>
    </source>
</reference>
<evidence type="ECO:0000256" key="1">
    <source>
        <dbReference type="SAM" id="Phobius"/>
    </source>
</evidence>
<keyword evidence="1" id="KW-0472">Membrane</keyword>
<proteinExistence type="predicted"/>
<dbReference type="RefSeq" id="WP_195001861.1">
    <property type="nucleotide sequence ID" value="NZ_JADLQN010000001.1"/>
</dbReference>
<keyword evidence="1" id="KW-0812">Transmembrane</keyword>
<dbReference type="Proteomes" id="UP000707731">
    <property type="component" value="Unassembled WGS sequence"/>
</dbReference>